<feature type="transmembrane region" description="Helical" evidence="8">
    <location>
        <begin position="123"/>
        <end position="156"/>
    </location>
</feature>
<feature type="transmembrane region" description="Helical" evidence="8">
    <location>
        <begin position="54"/>
        <end position="73"/>
    </location>
</feature>
<dbReference type="GO" id="GO:0015179">
    <property type="term" value="F:L-amino acid transmembrane transporter activity"/>
    <property type="evidence" value="ECO:0007669"/>
    <property type="project" value="TreeGrafter"/>
</dbReference>
<feature type="transmembrane region" description="Helical" evidence="8">
    <location>
        <begin position="294"/>
        <end position="317"/>
    </location>
</feature>
<evidence type="ECO:0000256" key="5">
    <source>
        <dbReference type="ARBA" id="ARBA00022970"/>
    </source>
</evidence>
<reference evidence="11 12" key="1">
    <citation type="submission" date="2019-03" db="EMBL/GenBank/DDBJ databases">
        <authorList>
            <person name="Gaulin E."/>
            <person name="Dumas B."/>
        </authorList>
    </citation>
    <scope>NUCLEOTIDE SEQUENCE [LARGE SCALE GENOMIC DNA]</scope>
    <source>
        <strain evidence="11">CBS 568.67</strain>
    </source>
</reference>
<evidence type="ECO:0000256" key="1">
    <source>
        <dbReference type="ARBA" id="ARBA00004141"/>
    </source>
</evidence>
<comment type="similarity">
    <text evidence="2">Belongs to the amino acid/polyamine transporter 2 family.</text>
</comment>
<dbReference type="PANTHER" id="PTHR22950">
    <property type="entry name" value="AMINO ACID TRANSPORTER"/>
    <property type="match status" value="1"/>
</dbReference>
<keyword evidence="12" id="KW-1185">Reference proteome</keyword>
<keyword evidence="4 8" id="KW-0812">Transmembrane</keyword>
<evidence type="ECO:0000256" key="4">
    <source>
        <dbReference type="ARBA" id="ARBA00022692"/>
    </source>
</evidence>
<evidence type="ECO:0000256" key="2">
    <source>
        <dbReference type="ARBA" id="ARBA00008066"/>
    </source>
</evidence>
<evidence type="ECO:0000256" key="6">
    <source>
        <dbReference type="ARBA" id="ARBA00022989"/>
    </source>
</evidence>
<keyword evidence="6 8" id="KW-1133">Transmembrane helix</keyword>
<name>A0A485LML2_9STRA</name>
<dbReference type="EMBL" id="CAADRA010007295">
    <property type="protein sequence ID" value="VFU00068.1"/>
    <property type="molecule type" value="Genomic_DNA"/>
</dbReference>
<sequence length="537" mass="59495">MKKTSEARRADPTASRPILGTHVRVYDDVDVYDVEPPPLVGPVKPMSVQSPFGVFANLTNSIVGAGVIAIPHAMAEGGFVPVLVLLLLSGYLTHYSMNVLVRLGHAHGAHSFEGLAQLAFGNWGYYAVCFFQFTFSFGANCSYMLVIADTLPIVIGHMNKMHFANGEPIPSTQTPWYIVLATDRACCVELVVRALALLILLPICIHRNFASLEKFAGLSIMSVSFCACVILYKCVVDYGKYPATSHGPVFDYLDVHRNIFPAIGTIAFAYVCQHQTFLVFNTMTPRDPVRFARISRVGVSFAVGLIFTMSIPGYLLFLESTRSDLFLNFTDYSDKMIQVCRLLTAFNMILTYPQEFMVARHTLQSLVEHYARTKQLPPPPPTDLFYEQSMQKHRPGAAMSDSDGEVTKSPLLPPPSTSIWTTDDCNSSTLPRLSSSYAMAWHVGLTLLLLGTTLLISLIDRRLGDITSLTGSFSAVALTFVLPAACHLRLGPPPKTRELWKDTIMPWCTIVFGTFAFFISTGWSIYAIHIRHLTHFP</sequence>
<feature type="transmembrane region" description="Helical" evidence="8">
    <location>
        <begin position="79"/>
        <end position="103"/>
    </location>
</feature>
<feature type="transmembrane region" description="Helical" evidence="8">
    <location>
        <begin position="504"/>
        <end position="528"/>
    </location>
</feature>
<evidence type="ECO:0000256" key="8">
    <source>
        <dbReference type="SAM" id="Phobius"/>
    </source>
</evidence>
<gene>
    <name evidence="11" type="primary">Aste57867_23422</name>
    <name evidence="10" type="ORF">As57867_023351</name>
    <name evidence="11" type="ORF">ASTE57867_23422</name>
</gene>
<comment type="subcellular location">
    <subcellularLocation>
        <location evidence="1">Membrane</location>
        <topology evidence="1">Multi-pass membrane protein</topology>
    </subcellularLocation>
</comment>
<protein>
    <submittedName>
        <fullName evidence="11">Aste57867_23422 protein</fullName>
    </submittedName>
</protein>
<evidence type="ECO:0000256" key="3">
    <source>
        <dbReference type="ARBA" id="ARBA00022448"/>
    </source>
</evidence>
<organism evidence="11 12">
    <name type="scientific">Aphanomyces stellatus</name>
    <dbReference type="NCBI Taxonomy" id="120398"/>
    <lineage>
        <taxon>Eukaryota</taxon>
        <taxon>Sar</taxon>
        <taxon>Stramenopiles</taxon>
        <taxon>Oomycota</taxon>
        <taxon>Saprolegniomycetes</taxon>
        <taxon>Saprolegniales</taxon>
        <taxon>Verrucalvaceae</taxon>
        <taxon>Aphanomyces</taxon>
    </lineage>
</organism>
<evidence type="ECO:0000313" key="12">
    <source>
        <dbReference type="Proteomes" id="UP000332933"/>
    </source>
</evidence>
<feature type="domain" description="Amino acid transporter transmembrane" evidence="9">
    <location>
        <begin position="50"/>
        <end position="523"/>
    </location>
</feature>
<dbReference type="GO" id="GO:0016020">
    <property type="term" value="C:membrane"/>
    <property type="evidence" value="ECO:0007669"/>
    <property type="project" value="UniProtKB-SubCell"/>
</dbReference>
<dbReference type="EMBL" id="VJMH01007269">
    <property type="protein sequence ID" value="KAF0684618.1"/>
    <property type="molecule type" value="Genomic_DNA"/>
</dbReference>
<keyword evidence="7 8" id="KW-0472">Membrane</keyword>
<dbReference type="OrthoDB" id="28208at2759"/>
<dbReference type="Pfam" id="PF01490">
    <property type="entry name" value="Aa_trans"/>
    <property type="match status" value="1"/>
</dbReference>
<evidence type="ECO:0000313" key="11">
    <source>
        <dbReference type="EMBL" id="VFU00068.1"/>
    </source>
</evidence>
<dbReference type="AlphaFoldDB" id="A0A485LML2"/>
<keyword evidence="5" id="KW-0029">Amino-acid transport</keyword>
<reference evidence="10" key="2">
    <citation type="submission" date="2019-06" db="EMBL/GenBank/DDBJ databases">
        <title>Genomics analysis of Aphanomyces spp. identifies a new class of oomycete effector associated with host adaptation.</title>
        <authorList>
            <person name="Gaulin E."/>
        </authorList>
    </citation>
    <scope>NUCLEOTIDE SEQUENCE</scope>
    <source>
        <strain evidence="10">CBS 578.67</strain>
    </source>
</reference>
<proteinExistence type="inferred from homology"/>
<feature type="transmembrane region" description="Helical" evidence="8">
    <location>
        <begin position="466"/>
        <end position="484"/>
    </location>
</feature>
<evidence type="ECO:0000256" key="7">
    <source>
        <dbReference type="ARBA" id="ARBA00023136"/>
    </source>
</evidence>
<feature type="transmembrane region" description="Helical" evidence="8">
    <location>
        <begin position="439"/>
        <end position="459"/>
    </location>
</feature>
<feature type="transmembrane region" description="Helical" evidence="8">
    <location>
        <begin position="215"/>
        <end position="239"/>
    </location>
</feature>
<feature type="transmembrane region" description="Helical" evidence="8">
    <location>
        <begin position="259"/>
        <end position="282"/>
    </location>
</feature>
<evidence type="ECO:0000259" key="9">
    <source>
        <dbReference type="Pfam" id="PF01490"/>
    </source>
</evidence>
<evidence type="ECO:0000313" key="10">
    <source>
        <dbReference type="EMBL" id="KAF0684618.1"/>
    </source>
</evidence>
<dbReference type="InterPro" id="IPR013057">
    <property type="entry name" value="AA_transpt_TM"/>
</dbReference>
<accession>A0A485LML2</accession>
<dbReference type="Proteomes" id="UP000332933">
    <property type="component" value="Unassembled WGS sequence"/>
</dbReference>
<feature type="transmembrane region" description="Helical" evidence="8">
    <location>
        <begin position="176"/>
        <end position="203"/>
    </location>
</feature>
<dbReference type="PANTHER" id="PTHR22950:SF458">
    <property type="entry name" value="SODIUM-COUPLED NEUTRAL AMINO ACID TRANSPORTER 11-RELATED"/>
    <property type="match status" value="1"/>
</dbReference>
<keyword evidence="3" id="KW-0813">Transport</keyword>